<dbReference type="InterPro" id="IPR036890">
    <property type="entry name" value="HATPase_C_sf"/>
</dbReference>
<dbReference type="SUPFAM" id="SSF55874">
    <property type="entry name" value="ATPase domain of HSP90 chaperone/DNA topoisomerase II/histidine kinase"/>
    <property type="match status" value="1"/>
</dbReference>
<evidence type="ECO:0000313" key="3">
    <source>
        <dbReference type="EMBL" id="MDT8896752.1"/>
    </source>
</evidence>
<dbReference type="GO" id="GO:0005524">
    <property type="term" value="F:ATP binding"/>
    <property type="evidence" value="ECO:0007669"/>
    <property type="project" value="UniProtKB-KW"/>
</dbReference>
<dbReference type="EC" id="2.7.13.3" evidence="3"/>
<evidence type="ECO:0000259" key="2">
    <source>
        <dbReference type="Pfam" id="PF13581"/>
    </source>
</evidence>
<sequence>MPKFTFPGRYESLAQIASLIRQATQELGLSSLDSYTVEMAVDEACTNIIEHAYGGEGQGEIELEYRIEADALIITLRDHGKPFNPQKIRPPNKKAPLKRRRNHGLGLYFIYQWMDDVRFEFGEGTNTLTMVKRKK</sequence>
<feature type="domain" description="Histidine kinase/HSP90-like ATPase" evidence="2">
    <location>
        <begin position="6"/>
        <end position="132"/>
    </location>
</feature>
<name>A0ABU3NIS5_9CHLR</name>
<reference evidence="3 4" key="1">
    <citation type="submission" date="2023-07" db="EMBL/GenBank/DDBJ databases">
        <title>Novel species of Thermanaerothrix with wide hydrolytic capabilities.</title>
        <authorList>
            <person name="Zayulina K.S."/>
            <person name="Podosokorskaya O.A."/>
            <person name="Elcheninov A.G."/>
        </authorList>
    </citation>
    <scope>NUCLEOTIDE SEQUENCE [LARGE SCALE GENOMIC DNA]</scope>
    <source>
        <strain evidence="3 4">4228-RoL</strain>
    </source>
</reference>
<dbReference type="InterPro" id="IPR003594">
    <property type="entry name" value="HATPase_dom"/>
</dbReference>
<protein>
    <submittedName>
        <fullName evidence="3">ATP-binding protein</fullName>
        <ecNumber evidence="3">2.7.13.3</ecNumber>
    </submittedName>
</protein>
<dbReference type="GO" id="GO:0004673">
    <property type="term" value="F:protein histidine kinase activity"/>
    <property type="evidence" value="ECO:0007669"/>
    <property type="project" value="UniProtKB-EC"/>
</dbReference>
<dbReference type="Proteomes" id="UP001254165">
    <property type="component" value="Unassembled WGS sequence"/>
</dbReference>
<dbReference type="InterPro" id="IPR050267">
    <property type="entry name" value="Anti-sigma-factor_SerPK"/>
</dbReference>
<dbReference type="Gene3D" id="3.30.565.10">
    <property type="entry name" value="Histidine kinase-like ATPase, C-terminal domain"/>
    <property type="match status" value="1"/>
</dbReference>
<keyword evidence="1" id="KW-0723">Serine/threonine-protein kinase</keyword>
<keyword evidence="3" id="KW-0808">Transferase</keyword>
<dbReference type="EMBL" id="JAUHMF010000001">
    <property type="protein sequence ID" value="MDT8896752.1"/>
    <property type="molecule type" value="Genomic_DNA"/>
</dbReference>
<comment type="caution">
    <text evidence="3">The sequence shown here is derived from an EMBL/GenBank/DDBJ whole genome shotgun (WGS) entry which is preliminary data.</text>
</comment>
<proteinExistence type="predicted"/>
<keyword evidence="3" id="KW-0547">Nucleotide-binding</keyword>
<evidence type="ECO:0000313" key="4">
    <source>
        <dbReference type="Proteomes" id="UP001254165"/>
    </source>
</evidence>
<evidence type="ECO:0000256" key="1">
    <source>
        <dbReference type="ARBA" id="ARBA00022527"/>
    </source>
</evidence>
<accession>A0ABU3NIS5</accession>
<keyword evidence="1" id="KW-0418">Kinase</keyword>
<organism evidence="3 4">
    <name type="scientific">Thermanaerothrix solaris</name>
    <dbReference type="NCBI Taxonomy" id="3058434"/>
    <lineage>
        <taxon>Bacteria</taxon>
        <taxon>Bacillati</taxon>
        <taxon>Chloroflexota</taxon>
        <taxon>Anaerolineae</taxon>
        <taxon>Anaerolineales</taxon>
        <taxon>Anaerolineaceae</taxon>
        <taxon>Thermanaerothrix</taxon>
    </lineage>
</organism>
<keyword evidence="3" id="KW-0067">ATP-binding</keyword>
<dbReference type="PANTHER" id="PTHR35526">
    <property type="entry name" value="ANTI-SIGMA-F FACTOR RSBW-RELATED"/>
    <property type="match status" value="1"/>
</dbReference>
<dbReference type="RefSeq" id="WP_315623250.1">
    <property type="nucleotide sequence ID" value="NZ_JAUHMF010000001.1"/>
</dbReference>
<keyword evidence="4" id="KW-1185">Reference proteome</keyword>
<dbReference type="CDD" id="cd16936">
    <property type="entry name" value="HATPase_RsbW-like"/>
    <property type="match status" value="1"/>
</dbReference>
<dbReference type="Pfam" id="PF13581">
    <property type="entry name" value="HATPase_c_2"/>
    <property type="match status" value="1"/>
</dbReference>
<gene>
    <name evidence="3" type="ORF">QYE77_00615</name>
</gene>